<sequence length="318" mass="35871">MTEQTQTPELPTAITGPSTSTSLSSAVKDRHRRADPQTTLRRAARCRTHRRAADGCRGVDPVLPRLTEPALTEAEVRNMDPADLVQCGSKVAGFCCHARPARRAHSAPEHIDDAMADLAMVFHWGPAEMDPMPLEELMDWRERARRRAEPPRTSADQDGPWRVISSSRCIGCREPGYPATQENHRSSEGTAQALRESREQLKTLERAQKDMRGFRDLKRHPTRPPAPWANSSRRSRPHPQMNNAEGATGDLTRKRAAAIRQAKKLKDRYRDEQRQLHELRGSMTRVEGVTGSYSDQQRQLAERIRRPTSRSGTKATPE</sequence>
<dbReference type="Proteomes" id="UP000050535">
    <property type="component" value="Unassembled WGS sequence"/>
</dbReference>
<dbReference type="InterPro" id="IPR009493">
    <property type="entry name" value="P2_GpE"/>
</dbReference>
<feature type="compositionally biased region" description="Basic and acidic residues" evidence="1">
    <location>
        <begin position="268"/>
        <end position="280"/>
    </location>
</feature>
<name>A0A0P7H693_9EURY</name>
<feature type="compositionally biased region" description="Polar residues" evidence="1">
    <location>
        <begin position="1"/>
        <end position="25"/>
    </location>
</feature>
<feature type="region of interest" description="Disordered" evidence="1">
    <location>
        <begin position="1"/>
        <end position="38"/>
    </location>
</feature>
<protein>
    <submittedName>
        <fullName evidence="2">Phage P2 GpE</fullName>
    </submittedName>
</protein>
<feature type="region of interest" description="Disordered" evidence="1">
    <location>
        <begin position="210"/>
        <end position="318"/>
    </location>
</feature>
<dbReference type="Pfam" id="PF06528">
    <property type="entry name" value="Phage_P2_GpE"/>
    <property type="match status" value="1"/>
</dbReference>
<reference evidence="3" key="1">
    <citation type="submission" date="2013-11" db="EMBL/GenBank/DDBJ databases">
        <authorList>
            <person name="Hoang H.T."/>
            <person name="Killian M.L."/>
            <person name="Madson D.M."/>
            <person name="Arruda P.H.E."/>
            <person name="Sun D."/>
            <person name="Schwartz K.J."/>
            <person name="Yoon K."/>
        </authorList>
    </citation>
    <scope>NUCLEOTIDE SEQUENCE [LARGE SCALE GENOMIC DNA]</scope>
    <source>
        <strain evidence="3">CDK2</strain>
    </source>
</reference>
<dbReference type="AlphaFoldDB" id="A0A0P7H693"/>
<evidence type="ECO:0000313" key="2">
    <source>
        <dbReference type="EMBL" id="KPN28887.1"/>
    </source>
</evidence>
<feature type="compositionally biased region" description="Basic residues" evidence="1">
    <location>
        <begin position="254"/>
        <end position="267"/>
    </location>
</feature>
<evidence type="ECO:0000313" key="3">
    <source>
        <dbReference type="Proteomes" id="UP000050535"/>
    </source>
</evidence>
<dbReference type="PATRIC" id="fig|699431.3.peg.3636"/>
<feature type="region of interest" description="Disordered" evidence="1">
    <location>
        <begin position="174"/>
        <end position="197"/>
    </location>
</feature>
<evidence type="ECO:0000256" key="1">
    <source>
        <dbReference type="SAM" id="MobiDB-lite"/>
    </source>
</evidence>
<feature type="compositionally biased region" description="Polar residues" evidence="1">
    <location>
        <begin position="309"/>
        <end position="318"/>
    </location>
</feature>
<keyword evidence="3" id="KW-1185">Reference proteome</keyword>
<comment type="caution">
    <text evidence="2">The sequence shown here is derived from an EMBL/GenBank/DDBJ whole genome shotgun (WGS) entry which is preliminary data.</text>
</comment>
<organism evidence="2 3">
    <name type="scientific">Halolamina pelagica</name>
    <dbReference type="NCBI Taxonomy" id="699431"/>
    <lineage>
        <taxon>Archaea</taxon>
        <taxon>Methanobacteriati</taxon>
        <taxon>Methanobacteriota</taxon>
        <taxon>Stenosarchaea group</taxon>
        <taxon>Halobacteria</taxon>
        <taxon>Halobacteriales</taxon>
        <taxon>Haloferacaceae</taxon>
    </lineage>
</organism>
<gene>
    <name evidence="2" type="ORF">SY89_03539</name>
</gene>
<accession>A0A0P7H693</accession>
<proteinExistence type="predicted"/>
<dbReference type="EMBL" id="LGUC01000003">
    <property type="protein sequence ID" value="KPN28887.1"/>
    <property type="molecule type" value="Genomic_DNA"/>
</dbReference>